<keyword evidence="3" id="KW-1185">Reference proteome</keyword>
<dbReference type="OrthoDB" id="7267294at2"/>
<organism evidence="2 3">
    <name type="scientific">Rhizobium oryziradicis</name>
    <dbReference type="NCBI Taxonomy" id="1867956"/>
    <lineage>
        <taxon>Bacteria</taxon>
        <taxon>Pseudomonadati</taxon>
        <taxon>Pseudomonadota</taxon>
        <taxon>Alphaproteobacteria</taxon>
        <taxon>Hyphomicrobiales</taxon>
        <taxon>Rhizobiaceae</taxon>
        <taxon>Rhizobium/Agrobacterium group</taxon>
        <taxon>Rhizobium</taxon>
    </lineage>
</organism>
<reference evidence="2 3" key="1">
    <citation type="submission" date="2016-09" db="EMBL/GenBank/DDBJ databases">
        <title>Rhizobium oryziradicis sp. nov., isolated from the root of rice.</title>
        <authorList>
            <person name="Zhao J."/>
            <person name="Zhang X."/>
        </authorList>
    </citation>
    <scope>NUCLEOTIDE SEQUENCE [LARGE SCALE GENOMIC DNA]</scope>
    <source>
        <strain evidence="2 3">N19</strain>
    </source>
</reference>
<protein>
    <submittedName>
        <fullName evidence="2">Alpha/beta hydrolase</fullName>
    </submittedName>
</protein>
<dbReference type="PANTHER" id="PTHR43194">
    <property type="entry name" value="HYDROLASE ALPHA/BETA FOLD FAMILY"/>
    <property type="match status" value="1"/>
</dbReference>
<evidence type="ECO:0000259" key="1">
    <source>
        <dbReference type="Pfam" id="PF00561"/>
    </source>
</evidence>
<dbReference type="GO" id="GO:0016787">
    <property type="term" value="F:hydrolase activity"/>
    <property type="evidence" value="ECO:0007669"/>
    <property type="project" value="UniProtKB-KW"/>
</dbReference>
<gene>
    <name evidence="2" type="ORF">BJF95_08450</name>
</gene>
<comment type="caution">
    <text evidence="2">The sequence shown here is derived from an EMBL/GenBank/DDBJ whole genome shotgun (WGS) entry which is preliminary data.</text>
</comment>
<name>A0A1Q8ZR29_9HYPH</name>
<proteinExistence type="predicted"/>
<dbReference type="SUPFAM" id="SSF53474">
    <property type="entry name" value="alpha/beta-Hydrolases"/>
    <property type="match status" value="1"/>
</dbReference>
<dbReference type="Proteomes" id="UP000186894">
    <property type="component" value="Unassembled WGS sequence"/>
</dbReference>
<sequence length="247" mass="26953">MKHVEVLNDGSRIGYVELPGNEPVRIFVHGLGSSSLAYYTSVATDPKIAGQRTLLIDLLGFGISDRQQDFGYSLSEQAAALASFMDKLEISKADVIAHSMGGAIAIMLASTRPDLVGRLVVCEANLLPTPRPRIDAYSEDLYIAEGFASTLKNIGNIWSVTMRLADPVAMYRSEQSLGKNMPTDLSDRFINLPMPHAFIQGERSPAPHDKDRIVAADIPIITIPDAGHNMMLDNQDAFISALEKVLR</sequence>
<dbReference type="Pfam" id="PF00561">
    <property type="entry name" value="Abhydrolase_1"/>
    <property type="match status" value="1"/>
</dbReference>
<dbReference type="STRING" id="1867956.BJF95_08450"/>
<keyword evidence="2" id="KW-0378">Hydrolase</keyword>
<feature type="domain" description="AB hydrolase-1" evidence="1">
    <location>
        <begin position="26"/>
        <end position="178"/>
    </location>
</feature>
<dbReference type="AlphaFoldDB" id="A0A1Q8ZR29"/>
<dbReference type="PRINTS" id="PR00111">
    <property type="entry name" value="ABHYDROLASE"/>
</dbReference>
<dbReference type="RefSeq" id="WP_075640045.1">
    <property type="nucleotide sequence ID" value="NZ_MKIM01000027.1"/>
</dbReference>
<dbReference type="EMBL" id="MKIM01000027">
    <property type="protein sequence ID" value="OLP44534.1"/>
    <property type="molecule type" value="Genomic_DNA"/>
</dbReference>
<accession>A0A1Q8ZR29</accession>
<evidence type="ECO:0000313" key="2">
    <source>
        <dbReference type="EMBL" id="OLP44534.1"/>
    </source>
</evidence>
<dbReference type="InterPro" id="IPR029058">
    <property type="entry name" value="AB_hydrolase_fold"/>
</dbReference>
<dbReference type="Gene3D" id="3.40.50.1820">
    <property type="entry name" value="alpha/beta hydrolase"/>
    <property type="match status" value="1"/>
</dbReference>
<evidence type="ECO:0000313" key="3">
    <source>
        <dbReference type="Proteomes" id="UP000186894"/>
    </source>
</evidence>
<dbReference type="InterPro" id="IPR050228">
    <property type="entry name" value="Carboxylesterase_BioH"/>
</dbReference>
<dbReference type="InterPro" id="IPR000073">
    <property type="entry name" value="AB_hydrolase_1"/>
</dbReference>
<dbReference type="PANTHER" id="PTHR43194:SF2">
    <property type="entry name" value="PEROXISOMAL MEMBRANE PROTEIN LPX1"/>
    <property type="match status" value="1"/>
</dbReference>